<evidence type="ECO:0000256" key="1">
    <source>
        <dbReference type="SAM" id="MobiDB-lite"/>
    </source>
</evidence>
<dbReference type="Gene3D" id="1.10.287.1490">
    <property type="match status" value="1"/>
</dbReference>
<proteinExistence type="predicted"/>
<dbReference type="Pfam" id="PF02591">
    <property type="entry name" value="Zn_ribbon_9"/>
    <property type="match status" value="1"/>
</dbReference>
<feature type="region of interest" description="Disordered" evidence="1">
    <location>
        <begin position="243"/>
        <end position="276"/>
    </location>
</feature>
<dbReference type="PANTHER" id="PTHR39082">
    <property type="entry name" value="PHOSPHOLIPASE C-BETA-2-RELATED"/>
    <property type="match status" value="1"/>
</dbReference>
<dbReference type="PANTHER" id="PTHR39082:SF1">
    <property type="entry name" value="SCAVENGER RECEPTOR CLASS A MEMBER 3"/>
    <property type="match status" value="1"/>
</dbReference>
<organism evidence="4">
    <name type="scientific">hydrothermal vent metagenome</name>
    <dbReference type="NCBI Taxonomy" id="652676"/>
    <lineage>
        <taxon>unclassified sequences</taxon>
        <taxon>metagenomes</taxon>
        <taxon>ecological metagenomes</taxon>
    </lineage>
</organism>
<feature type="compositionally biased region" description="Basic and acidic residues" evidence="1">
    <location>
        <begin position="57"/>
        <end position="74"/>
    </location>
</feature>
<evidence type="ECO:0000259" key="3">
    <source>
        <dbReference type="Pfam" id="PF24481"/>
    </source>
</evidence>
<feature type="region of interest" description="Disordered" evidence="1">
    <location>
        <begin position="51"/>
        <end position="74"/>
    </location>
</feature>
<evidence type="ECO:0000313" key="4">
    <source>
        <dbReference type="EMBL" id="VAW36062.1"/>
    </source>
</evidence>
<gene>
    <name evidence="4" type="ORF">MNBD_DELTA02-344</name>
</gene>
<feature type="domain" description="C4-type zinc ribbon" evidence="2">
    <location>
        <begin position="198"/>
        <end position="231"/>
    </location>
</feature>
<dbReference type="AlphaFoldDB" id="A0A3B0VB35"/>
<name>A0A3B0VB35_9ZZZZ</name>
<feature type="compositionally biased region" description="Polar residues" evidence="1">
    <location>
        <begin position="267"/>
        <end position="276"/>
    </location>
</feature>
<accession>A0A3B0VB35</accession>
<reference evidence="4" key="1">
    <citation type="submission" date="2018-06" db="EMBL/GenBank/DDBJ databases">
        <authorList>
            <person name="Zhirakovskaya E."/>
        </authorList>
    </citation>
    <scope>NUCLEOTIDE SEQUENCE</scope>
</reference>
<dbReference type="InterPro" id="IPR056003">
    <property type="entry name" value="CT398_CC_hairpin"/>
</dbReference>
<dbReference type="InterPro" id="IPR003743">
    <property type="entry name" value="Zf-RING_7"/>
</dbReference>
<sequence length="276" mass="30852">MPNTITLLREIQRIDLQIEALLKEEAQYRASLEGSGEELGGMAAEAEALEAEVSELTEQKKEREERVRQNKERIDKDQARLGEIKNDKQYKAVNKEISNAEKSNRLLGMEIDALGDRLTEKENELSERQGRLSQKDAALGSMKEELAGKESLWSKNREGLDAEREAVAKDIKPQVISRYERIRSRRGGTGIANVKDETCLGCYIQIPPQIYIHLLKATSELIDCPHCHRILYFAAEVIEEAVPEEAAPEEAAPEEAKPEDAAPGEAQSDQGASEEV</sequence>
<feature type="domain" description="CT398-like coiled coil hairpin" evidence="3">
    <location>
        <begin position="14"/>
        <end position="187"/>
    </location>
</feature>
<feature type="compositionally biased region" description="Acidic residues" evidence="1">
    <location>
        <begin position="243"/>
        <end position="253"/>
    </location>
</feature>
<protein>
    <submittedName>
        <fullName evidence="4">Uncharacterized protein</fullName>
    </submittedName>
</protein>
<dbReference type="Pfam" id="PF24481">
    <property type="entry name" value="CT398_CC"/>
    <property type="match status" value="1"/>
</dbReference>
<dbReference type="EMBL" id="UOEZ01000035">
    <property type="protein sequence ID" value="VAW36062.1"/>
    <property type="molecule type" value="Genomic_DNA"/>
</dbReference>
<dbReference type="InterPro" id="IPR052376">
    <property type="entry name" value="Oxidative_Scav/Glycosyltrans"/>
</dbReference>
<evidence type="ECO:0000259" key="2">
    <source>
        <dbReference type="Pfam" id="PF02591"/>
    </source>
</evidence>